<dbReference type="AlphaFoldDB" id="A0A223E1C2"/>
<dbReference type="Pfam" id="PF10923">
    <property type="entry name" value="BrxC_BrxD"/>
    <property type="match status" value="1"/>
</dbReference>
<organism evidence="1 2">
    <name type="scientific">Aeribacillus pallidus</name>
    <dbReference type="NCBI Taxonomy" id="33936"/>
    <lineage>
        <taxon>Bacteria</taxon>
        <taxon>Bacillati</taxon>
        <taxon>Bacillota</taxon>
        <taxon>Bacilli</taxon>
        <taxon>Bacillales</taxon>
        <taxon>Bacillaceae</taxon>
        <taxon>Aeribacillus</taxon>
    </lineage>
</organism>
<dbReference type="InterPro" id="IPR027417">
    <property type="entry name" value="P-loop_NTPase"/>
</dbReference>
<accession>A0A223E1C2</accession>
<evidence type="ECO:0000313" key="2">
    <source>
        <dbReference type="Proteomes" id="UP000214606"/>
    </source>
</evidence>
<name>A0A223E1C2_9BACI</name>
<protein>
    <recommendedName>
        <fullName evidence="3">ATP-binding protein</fullName>
    </recommendedName>
</protein>
<dbReference type="Proteomes" id="UP000214606">
    <property type="component" value="Chromosome"/>
</dbReference>
<evidence type="ECO:0008006" key="3">
    <source>
        <dbReference type="Google" id="ProtNLM"/>
    </source>
</evidence>
<evidence type="ECO:0000313" key="1">
    <source>
        <dbReference type="EMBL" id="ASS89013.1"/>
    </source>
</evidence>
<dbReference type="Gene3D" id="3.40.50.300">
    <property type="entry name" value="P-loop containing nucleotide triphosphate hydrolases"/>
    <property type="match status" value="1"/>
</dbReference>
<sequence length="444" mass="50548">MLLDISVGEAILRALRNGSVPSVGTNYLLAGNKNEKNHLNKELDYISFANNNGHAGFKFIYGPYGSGKSFLCEVLKEDAFKKGFAVSEIVISKAVQLHNFETVYQAIMTGLRTDSQREYSAIRQIFQEWLSKEKKDILLKYDLDPDENEEDEIRLMELLEQKISDEIAKANATTPGIVQAFYSFYKGLMDGDRQLSDWALGWISGDTSIDRQAKSKIGVTGKVDKTNAFEFLLALLHILKLSGYKGLLIIIDEVETVRKERKDIRYQAFENLRFLIDMVSKDRLKGCYMLFTGTDDLIENEDRSIKEHDALYSRIKPLSLQKNESVSGVLSTPLMKLNRFSTEQLIEVSYKVREIHGMVHKWIPETVIDDTFIKQYVESFTVAFEQEITVLPRTFLREFIFVLDAAKEGNDVHSLLNISPSTVERIKHNIEVAGGRETAVDVEL</sequence>
<proteinExistence type="predicted"/>
<reference evidence="1 2" key="1">
    <citation type="submission" date="2016-10" db="EMBL/GenBank/DDBJ databases">
        <title>The whole genome sequencing and assembly of Aeribacillus pallidus KCTC3564 strain.</title>
        <authorList>
            <person name="Lee Y.-J."/>
            <person name="Park M.-K."/>
            <person name="Yi H."/>
            <person name="Bahn Y.-S."/>
            <person name="Kim J.F."/>
            <person name="Lee D.-W."/>
        </authorList>
    </citation>
    <scope>NUCLEOTIDE SEQUENCE [LARGE SCALE GENOMIC DNA]</scope>
    <source>
        <strain evidence="1 2">KCTC3564</strain>
    </source>
</reference>
<dbReference type="KEGG" id="apak:AP3564_00915"/>
<dbReference type="SUPFAM" id="SSF52540">
    <property type="entry name" value="P-loop containing nucleoside triphosphate hydrolases"/>
    <property type="match status" value="1"/>
</dbReference>
<dbReference type="EMBL" id="CP017703">
    <property type="protein sequence ID" value="ASS89013.1"/>
    <property type="molecule type" value="Genomic_DNA"/>
</dbReference>
<dbReference type="RefSeq" id="WP_094244388.1">
    <property type="nucleotide sequence ID" value="NZ_CP017703.1"/>
</dbReference>
<dbReference type="InterPro" id="IPR021228">
    <property type="entry name" value="BrxD"/>
</dbReference>
<gene>
    <name evidence="1" type="ORF">AP3564_00915</name>
</gene>